<dbReference type="Proteomes" id="UP000299211">
    <property type="component" value="Unassembled WGS sequence"/>
</dbReference>
<organism evidence="1 2">
    <name type="scientific">Streptomyces avermitilis</name>
    <dbReference type="NCBI Taxonomy" id="33903"/>
    <lineage>
        <taxon>Bacteria</taxon>
        <taxon>Bacillati</taxon>
        <taxon>Actinomycetota</taxon>
        <taxon>Actinomycetes</taxon>
        <taxon>Kitasatosporales</taxon>
        <taxon>Streptomycetaceae</taxon>
        <taxon>Streptomyces</taxon>
    </lineage>
</organism>
<proteinExistence type="predicted"/>
<evidence type="ECO:0000313" key="2">
    <source>
        <dbReference type="Proteomes" id="UP000299211"/>
    </source>
</evidence>
<protein>
    <submittedName>
        <fullName evidence="1">Uncharacterized protein</fullName>
    </submittedName>
</protein>
<gene>
    <name evidence="1" type="ORF">SAV31267_020280</name>
</gene>
<name>A0A4D4MKD4_STRAX</name>
<evidence type="ECO:0000313" key="1">
    <source>
        <dbReference type="EMBL" id="GDY72543.1"/>
    </source>
</evidence>
<sequence>MRVGVVGAARGVAIARPGRAPATARVPFAVPPRQSEYEVQARLSTRFGDAFVGRAVGAAAAGPAAPTAATATAAAMTVLRDGSEALVIGG</sequence>
<reference evidence="1 2" key="1">
    <citation type="submission" date="2019-04" db="EMBL/GenBank/DDBJ databases">
        <title>Draft genome sequences of Streptomyces avermitilis ATCC 31267.</title>
        <authorList>
            <person name="Komaki H."/>
            <person name="Tamura T."/>
            <person name="Hosoyama A."/>
        </authorList>
    </citation>
    <scope>NUCLEOTIDE SEQUENCE [LARGE SCALE GENOMIC DNA]</scope>
    <source>
        <strain evidence="1 2">ATCC 31267</strain>
    </source>
</reference>
<dbReference type="AlphaFoldDB" id="A0A4D4MKD4"/>
<dbReference type="EMBL" id="BJHY01000001">
    <property type="protein sequence ID" value="GDY72543.1"/>
    <property type="molecule type" value="Genomic_DNA"/>
</dbReference>
<accession>A0A4D4MKD4</accession>
<comment type="caution">
    <text evidence="1">The sequence shown here is derived from an EMBL/GenBank/DDBJ whole genome shotgun (WGS) entry which is preliminary data.</text>
</comment>